<dbReference type="Gene3D" id="3.40.50.1820">
    <property type="entry name" value="alpha/beta hydrolase"/>
    <property type="match status" value="1"/>
</dbReference>
<dbReference type="Gene3D" id="3.30.300.30">
    <property type="match status" value="2"/>
</dbReference>
<evidence type="ECO:0000259" key="5">
    <source>
        <dbReference type="PROSITE" id="PS50075"/>
    </source>
</evidence>
<dbReference type="SUPFAM" id="SSF52777">
    <property type="entry name" value="CoA-dependent acyltransferases"/>
    <property type="match status" value="2"/>
</dbReference>
<dbReference type="GO" id="GO:0043041">
    <property type="term" value="P:amino acid activation for nonribosomal peptide biosynthetic process"/>
    <property type="evidence" value="ECO:0007669"/>
    <property type="project" value="TreeGrafter"/>
</dbReference>
<dbReference type="InterPro" id="IPR020806">
    <property type="entry name" value="PKS_PP-bd"/>
</dbReference>
<dbReference type="Gene3D" id="3.40.50.12780">
    <property type="entry name" value="N-terminal domain of ligase-like"/>
    <property type="match status" value="1"/>
</dbReference>
<dbReference type="Pfam" id="PF13649">
    <property type="entry name" value="Methyltransf_25"/>
    <property type="match status" value="1"/>
</dbReference>
<keyword evidence="4" id="KW-0511">Multifunctional enzyme</keyword>
<dbReference type="GO" id="GO:0005737">
    <property type="term" value="C:cytoplasm"/>
    <property type="evidence" value="ECO:0007669"/>
    <property type="project" value="TreeGrafter"/>
</dbReference>
<dbReference type="Pfam" id="PF00668">
    <property type="entry name" value="Condensation"/>
    <property type="match status" value="1"/>
</dbReference>
<dbReference type="EMBL" id="ML769434">
    <property type="protein sequence ID" value="KAE9402498.1"/>
    <property type="molecule type" value="Genomic_DNA"/>
</dbReference>
<evidence type="ECO:0000256" key="1">
    <source>
        <dbReference type="ARBA" id="ARBA00022450"/>
    </source>
</evidence>
<organism evidence="6 7">
    <name type="scientific">Gymnopus androsaceus JB14</name>
    <dbReference type="NCBI Taxonomy" id="1447944"/>
    <lineage>
        <taxon>Eukaryota</taxon>
        <taxon>Fungi</taxon>
        <taxon>Dikarya</taxon>
        <taxon>Basidiomycota</taxon>
        <taxon>Agaricomycotina</taxon>
        <taxon>Agaricomycetes</taxon>
        <taxon>Agaricomycetidae</taxon>
        <taxon>Agaricales</taxon>
        <taxon>Marasmiineae</taxon>
        <taxon>Omphalotaceae</taxon>
        <taxon>Gymnopus</taxon>
    </lineage>
</organism>
<dbReference type="InterPro" id="IPR001031">
    <property type="entry name" value="Thioesterase"/>
</dbReference>
<dbReference type="GO" id="GO:0044550">
    <property type="term" value="P:secondary metabolite biosynthetic process"/>
    <property type="evidence" value="ECO:0007669"/>
    <property type="project" value="TreeGrafter"/>
</dbReference>
<proteinExistence type="predicted"/>
<sequence>IIHHIATDGWSEGIIDEELAIFYNTLCAGLPIPLLPHLPVRYTDYSVWQNKRLESGVLETQLGYWYKQLEGSKPLELHAEFIRPERLSSQAAEIPFEISTESVTRINQLAATHRTSLYVVLLAAFRAALFRITGEEDGCIGMVNANRPQEELEHIVGFFVNTHAIRLSIDAETNFEDMVLQTRRVTAEALQNSEVPFDKVVQKCLTAQRELSRNPLVQLMFVLQDFSGVVATDSSNGLCGLKYEEIRNASTRLDMTIHLFVRGGGLRGYVMYQTDLFTSGNIQAVIDVFQRIIVTATAQPSVPISTLVLSTSFDLKMLENWNSTNQYSAGGSLHDRFRAVASLEGSSLAVVDGSSSLTYSELDEQTDRLASWLVGRGLNAEEAVGIWMGRSVLLVVAYLGCLKAGLAFMPLDYRLPVDRLRLMVQSAKCRLMLTSGDGPLCGEIHSIDLAQEMQIMLSTPIVTLPVVSAHQLSNIVYTSGSTGAPKAVMIEHRGMVNLCAPETTNWPGKLNTALATSIGFDPSGFQIFSALLGGSTLYCLTNNIHFDAQEYQAFLIKYSIHRCYMTPSVLAALLETGDDWLERSSLKHIMLGGEKLNPSKVSECLRRLPTLEFFSSYGPAEASVRSAYFPITSVKNLQKIPLGRALPNTSIYILDNSLYPVPAGVIGEICVSGVHVSRGYLHQPELTARHFIETAQDSPLGSRRIYCTGDLGYWTKEGLVQFIGRKDTQLKLLGQRIEAGEVEFAINHHPSVQSSAVAIVRSKDDGEQLVAYVQLGQNGSLKEEGVLSLWEDLYNEEESYTVLDNNDAGHDFARWFSMFNGERIPLSEMQEWLEDTISHIPHAASDRCLEVGVGTGMIALNLINEVSSYVGVDVSAPSLDFLDTQIKRLDLSSKISIMQAAAHELDLIPKHRFSLVVFNSVLQYFPSADYLTDVIGKVIEVMASTGRIFIGDVRSHALIPYHDVERMLASIEHDADIEDGRIIMQRYEEVQTELLLSPAFFYQLQKQFPEIAHVEIKPKLMKARNELSRYRYTVILHIGTPPMLITPKHWVDFADIGSTADIRSELRKRQCESGDVIGVTHIPIADIQIISDVLDRIENLTNPVSDLRHRIAAQLVSTPAELKQIAREEGCEVILDYSSQGRHDNFLSAIFIPSAHSTEYLAGNFPRIPSLDHSEYPSHNAVAKKTADVAAVLHSLEKRLRKGLPAYMVPSRIINLEHLPLNASGKLDRKLLSSAPFFESCDLTISRSKKDVALASKTELEVLAIFSRALGCLQESIGIEDSLFNLGGHSLTATLVVSAVRRDLGVELSMARFFRDPTVKAVATVVDSTRSTTNGSDSQSHGAIPALLTLTDTIFNTSPDSSSPIVFIFPEATGIPSVYSTAFNSLSPYQVVAFGDLHWGQPLGPNESIESMAGVFVEEIRKIQPLGPYFLAGWSFGGYLALETAIQLDAAAASGGPESPHNNTKMVLMIDSSVYGAGDDSQSALGEGEASIRNERWKPAYDHLLTILDEKTQWLAQFDRANGMISRYRTRSKKYRGRVELIKALRGREQEPGSEDGTRVTIAHAAPIDDPTNGWDAILPQIKVHGFDASHRAMFSYENGSKMGVIIKEIFEGAEKED</sequence>
<evidence type="ECO:0000313" key="7">
    <source>
        <dbReference type="Proteomes" id="UP000799118"/>
    </source>
</evidence>
<dbReference type="Gene3D" id="3.30.559.10">
    <property type="entry name" value="Chloramphenicol acetyltransferase-like domain"/>
    <property type="match status" value="1"/>
</dbReference>
<dbReference type="Pfam" id="PF00550">
    <property type="entry name" value="PP-binding"/>
    <property type="match status" value="1"/>
</dbReference>
<dbReference type="NCBIfam" id="TIGR01733">
    <property type="entry name" value="AA-adenyl-dom"/>
    <property type="match status" value="1"/>
</dbReference>
<evidence type="ECO:0000256" key="4">
    <source>
        <dbReference type="ARBA" id="ARBA00023268"/>
    </source>
</evidence>
<dbReference type="Pfam" id="PF00501">
    <property type="entry name" value="AMP-binding"/>
    <property type="match status" value="1"/>
</dbReference>
<feature type="domain" description="Carrier" evidence="5">
    <location>
        <begin position="1256"/>
        <end position="1330"/>
    </location>
</feature>
<dbReference type="InterPro" id="IPR009081">
    <property type="entry name" value="PP-bd_ACP"/>
</dbReference>
<dbReference type="PANTHER" id="PTHR45527">
    <property type="entry name" value="NONRIBOSOMAL PEPTIDE SYNTHETASE"/>
    <property type="match status" value="1"/>
</dbReference>
<dbReference type="InterPro" id="IPR036736">
    <property type="entry name" value="ACP-like_sf"/>
</dbReference>
<name>A0A6A4HZ71_9AGAR</name>
<dbReference type="SUPFAM" id="SSF47336">
    <property type="entry name" value="ACP-like"/>
    <property type="match status" value="1"/>
</dbReference>
<dbReference type="SMART" id="SM00823">
    <property type="entry name" value="PKS_PP"/>
    <property type="match status" value="1"/>
</dbReference>
<keyword evidence="1" id="KW-0596">Phosphopantetheine</keyword>
<reference evidence="6" key="1">
    <citation type="journal article" date="2019" name="Environ. Microbiol.">
        <title>Fungal ecological strategies reflected in gene transcription - a case study of two litter decomposers.</title>
        <authorList>
            <person name="Barbi F."/>
            <person name="Kohler A."/>
            <person name="Barry K."/>
            <person name="Baskaran P."/>
            <person name="Daum C."/>
            <person name="Fauchery L."/>
            <person name="Ihrmark K."/>
            <person name="Kuo A."/>
            <person name="LaButti K."/>
            <person name="Lipzen A."/>
            <person name="Morin E."/>
            <person name="Grigoriev I.V."/>
            <person name="Henrissat B."/>
            <person name="Lindahl B."/>
            <person name="Martin F."/>
        </authorList>
    </citation>
    <scope>NUCLEOTIDE SEQUENCE</scope>
    <source>
        <strain evidence="6">JB14</strain>
    </source>
</reference>
<dbReference type="CDD" id="cd02440">
    <property type="entry name" value="AdoMet_MTases"/>
    <property type="match status" value="1"/>
</dbReference>
<dbReference type="Gene3D" id="3.40.50.150">
    <property type="entry name" value="Vaccinia Virus protein VP39"/>
    <property type="match status" value="1"/>
</dbReference>
<keyword evidence="7" id="KW-1185">Reference proteome</keyword>
<dbReference type="SUPFAM" id="SSF56801">
    <property type="entry name" value="Acetyl-CoA synthetase-like"/>
    <property type="match status" value="1"/>
</dbReference>
<accession>A0A6A4HZ71</accession>
<dbReference type="Pfam" id="PF00975">
    <property type="entry name" value="Thioesterase"/>
    <property type="match status" value="1"/>
</dbReference>
<dbReference type="InterPro" id="IPR020845">
    <property type="entry name" value="AMP-binding_CS"/>
</dbReference>
<dbReference type="Proteomes" id="UP000799118">
    <property type="component" value="Unassembled WGS sequence"/>
</dbReference>
<evidence type="ECO:0000256" key="3">
    <source>
        <dbReference type="ARBA" id="ARBA00022598"/>
    </source>
</evidence>
<dbReference type="InterPro" id="IPR001242">
    <property type="entry name" value="Condensation_dom"/>
</dbReference>
<dbReference type="InterPro" id="IPR000873">
    <property type="entry name" value="AMP-dep_synth/lig_dom"/>
</dbReference>
<dbReference type="SUPFAM" id="SSF53474">
    <property type="entry name" value="alpha/beta-Hydrolases"/>
    <property type="match status" value="1"/>
</dbReference>
<dbReference type="PROSITE" id="PS50075">
    <property type="entry name" value="CARRIER"/>
    <property type="match status" value="1"/>
</dbReference>
<dbReference type="SUPFAM" id="SSF53335">
    <property type="entry name" value="S-adenosyl-L-methionine-dependent methyltransferases"/>
    <property type="match status" value="1"/>
</dbReference>
<dbReference type="GO" id="GO:0031177">
    <property type="term" value="F:phosphopantetheine binding"/>
    <property type="evidence" value="ECO:0007669"/>
    <property type="project" value="InterPro"/>
</dbReference>
<dbReference type="Gene3D" id="3.30.559.30">
    <property type="entry name" value="Nonribosomal peptide synthetase, condensation domain"/>
    <property type="match status" value="1"/>
</dbReference>
<dbReference type="GO" id="GO:0016874">
    <property type="term" value="F:ligase activity"/>
    <property type="evidence" value="ECO:0007669"/>
    <property type="project" value="UniProtKB-KW"/>
</dbReference>
<dbReference type="OrthoDB" id="408177at2759"/>
<dbReference type="CDD" id="cd05930">
    <property type="entry name" value="A_NRPS"/>
    <property type="match status" value="1"/>
</dbReference>
<feature type="non-terminal residue" evidence="6">
    <location>
        <position position="1"/>
    </location>
</feature>
<dbReference type="InterPro" id="IPR041698">
    <property type="entry name" value="Methyltransf_25"/>
</dbReference>
<dbReference type="InterPro" id="IPR010071">
    <property type="entry name" value="AA_adenyl_dom"/>
</dbReference>
<dbReference type="InterPro" id="IPR023213">
    <property type="entry name" value="CAT-like_dom_sf"/>
</dbReference>
<dbReference type="InterPro" id="IPR029058">
    <property type="entry name" value="AB_hydrolase_fold"/>
</dbReference>
<dbReference type="PROSITE" id="PS00455">
    <property type="entry name" value="AMP_BINDING"/>
    <property type="match status" value="1"/>
</dbReference>
<evidence type="ECO:0000313" key="6">
    <source>
        <dbReference type="EMBL" id="KAE9402498.1"/>
    </source>
</evidence>
<dbReference type="InterPro" id="IPR029063">
    <property type="entry name" value="SAM-dependent_MTases_sf"/>
</dbReference>
<keyword evidence="2" id="KW-0597">Phosphoprotein</keyword>
<dbReference type="Gene3D" id="1.10.1200.10">
    <property type="entry name" value="ACP-like"/>
    <property type="match status" value="1"/>
</dbReference>
<dbReference type="InterPro" id="IPR045851">
    <property type="entry name" value="AMP-bd_C_sf"/>
</dbReference>
<dbReference type="InterPro" id="IPR042099">
    <property type="entry name" value="ANL_N_sf"/>
</dbReference>
<evidence type="ECO:0000256" key="2">
    <source>
        <dbReference type="ARBA" id="ARBA00022553"/>
    </source>
</evidence>
<dbReference type="PANTHER" id="PTHR45527:SF1">
    <property type="entry name" value="FATTY ACID SYNTHASE"/>
    <property type="match status" value="1"/>
</dbReference>
<gene>
    <name evidence="6" type="ORF">BT96DRAFT_547953</name>
</gene>
<keyword evidence="3" id="KW-0436">Ligase</keyword>
<protein>
    <submittedName>
        <fullName evidence="6">Acetyl-CoA synthetase-like protein</fullName>
    </submittedName>
</protein>